<evidence type="ECO:0000313" key="3">
    <source>
        <dbReference type="EMBL" id="MEY2345570.1"/>
    </source>
</evidence>
<name>A0ABD5LW27_PROMI</name>
<dbReference type="InterPro" id="IPR007621">
    <property type="entry name" value="TPM_dom"/>
</dbReference>
<comment type="caution">
    <text evidence="3">The sequence shown here is derived from an EMBL/GenBank/DDBJ whole genome shotgun (WGS) entry which is preliminary data.</text>
</comment>
<evidence type="ECO:0000259" key="2">
    <source>
        <dbReference type="Pfam" id="PF04536"/>
    </source>
</evidence>
<feature type="signal peptide" evidence="1">
    <location>
        <begin position="1"/>
        <end position="24"/>
    </location>
</feature>
<dbReference type="EMBL" id="JADQCH020000002">
    <property type="protein sequence ID" value="MEY2345570.1"/>
    <property type="molecule type" value="Genomic_DNA"/>
</dbReference>
<proteinExistence type="predicted"/>
<dbReference type="AlphaFoldDB" id="A0ABD5LW27"/>
<organism evidence="3">
    <name type="scientific">Proteus mirabilis</name>
    <dbReference type="NCBI Taxonomy" id="584"/>
    <lineage>
        <taxon>Bacteria</taxon>
        <taxon>Pseudomonadati</taxon>
        <taxon>Pseudomonadota</taxon>
        <taxon>Gammaproteobacteria</taxon>
        <taxon>Enterobacterales</taxon>
        <taxon>Morganellaceae</taxon>
        <taxon>Proteus</taxon>
    </lineage>
</organism>
<gene>
    <name evidence="3" type="ORF">I3679_023130</name>
</gene>
<dbReference type="PANTHER" id="PTHR30373:SF2">
    <property type="entry name" value="UPF0603 PROTEIN YGCG"/>
    <property type="match status" value="1"/>
</dbReference>
<feature type="chain" id="PRO_5044793658" evidence="1">
    <location>
        <begin position="25"/>
        <end position="145"/>
    </location>
</feature>
<accession>A0ABD5LW27</accession>
<reference evidence="3" key="1">
    <citation type="submission" date="2021-05" db="EMBL/GenBank/DDBJ databases">
        <title>First report of NDM-5 and VEB-6 producing Proteus mirabilis isolated from blood of a sepsis patient in Kolkata, India.</title>
        <authorList>
            <person name="Halder G."/>
            <person name="Chaudhuri B."/>
            <person name="Dutta S."/>
        </authorList>
    </citation>
    <scope>NUCLEOTIDE SEQUENCE [LARGE SCALE GENOMIC DNA]</scope>
    <source>
        <strain evidence="3">7049</strain>
    </source>
</reference>
<dbReference type="PANTHER" id="PTHR30373">
    <property type="entry name" value="UPF0603 PROTEIN YGCG"/>
    <property type="match status" value="1"/>
</dbReference>
<protein>
    <submittedName>
        <fullName evidence="3">TPM domain-containing protein</fullName>
    </submittedName>
</protein>
<dbReference type="Gene3D" id="3.10.310.50">
    <property type="match status" value="1"/>
</dbReference>
<feature type="domain" description="TPM" evidence="2">
    <location>
        <begin position="35"/>
        <end position="143"/>
    </location>
</feature>
<evidence type="ECO:0000256" key="1">
    <source>
        <dbReference type="SAM" id="SignalP"/>
    </source>
</evidence>
<dbReference type="Pfam" id="PF04536">
    <property type="entry name" value="TPM_phosphatase"/>
    <property type="match status" value="1"/>
</dbReference>
<keyword evidence="1" id="KW-0732">Signal</keyword>
<sequence>MIRNVLFLFSLFLFSFSVIVSASANDIPQLKTDRVIDSANLLTAQQFKALNTLLVNFENSRNDGSQFVVYIVPTTGKETIESFAFRVFNQWKIGRKGKDNGLLLVVAINDRNVRFEVGYGYEGALTDVLAGRIIRNEMLPFFSFK</sequence>